<feature type="compositionally biased region" description="Polar residues" evidence="1">
    <location>
        <begin position="207"/>
        <end position="230"/>
    </location>
</feature>
<keyword evidence="3" id="KW-1185">Reference proteome</keyword>
<accession>A0A7R9BIT8</accession>
<name>A0A7R9BIT8_9CRUS</name>
<feature type="compositionally biased region" description="Low complexity" evidence="1">
    <location>
        <begin position="149"/>
        <end position="169"/>
    </location>
</feature>
<proteinExistence type="predicted"/>
<reference evidence="2" key="1">
    <citation type="submission" date="2020-11" db="EMBL/GenBank/DDBJ databases">
        <authorList>
            <person name="Tran Van P."/>
        </authorList>
    </citation>
    <scope>NUCLEOTIDE SEQUENCE</scope>
</reference>
<evidence type="ECO:0000256" key="1">
    <source>
        <dbReference type="SAM" id="MobiDB-lite"/>
    </source>
</evidence>
<organism evidence="2">
    <name type="scientific">Notodromas monacha</name>
    <dbReference type="NCBI Taxonomy" id="399045"/>
    <lineage>
        <taxon>Eukaryota</taxon>
        <taxon>Metazoa</taxon>
        <taxon>Ecdysozoa</taxon>
        <taxon>Arthropoda</taxon>
        <taxon>Crustacea</taxon>
        <taxon>Oligostraca</taxon>
        <taxon>Ostracoda</taxon>
        <taxon>Podocopa</taxon>
        <taxon>Podocopida</taxon>
        <taxon>Cypridocopina</taxon>
        <taxon>Cypridoidea</taxon>
        <taxon>Cyprididae</taxon>
        <taxon>Notodromas</taxon>
    </lineage>
</organism>
<dbReference type="EMBL" id="OA882529">
    <property type="protein sequence ID" value="CAD7275848.1"/>
    <property type="molecule type" value="Genomic_DNA"/>
</dbReference>
<evidence type="ECO:0000313" key="2">
    <source>
        <dbReference type="EMBL" id="CAD7275848.1"/>
    </source>
</evidence>
<dbReference type="EMBL" id="CAJPEX010000492">
    <property type="protein sequence ID" value="CAG0916000.1"/>
    <property type="molecule type" value="Genomic_DNA"/>
</dbReference>
<feature type="region of interest" description="Disordered" evidence="1">
    <location>
        <begin position="323"/>
        <end position="384"/>
    </location>
</feature>
<evidence type="ECO:0000313" key="3">
    <source>
        <dbReference type="Proteomes" id="UP000678499"/>
    </source>
</evidence>
<protein>
    <submittedName>
        <fullName evidence="2">Uncharacterized protein</fullName>
    </submittedName>
</protein>
<gene>
    <name evidence="2" type="ORF">NMOB1V02_LOCUS3634</name>
</gene>
<feature type="region of interest" description="Disordered" evidence="1">
    <location>
        <begin position="104"/>
        <end position="124"/>
    </location>
</feature>
<feature type="compositionally biased region" description="Low complexity" evidence="1">
    <location>
        <begin position="244"/>
        <end position="271"/>
    </location>
</feature>
<dbReference type="Proteomes" id="UP000678499">
    <property type="component" value="Unassembled WGS sequence"/>
</dbReference>
<dbReference type="AlphaFoldDB" id="A0A7R9BIT8"/>
<feature type="region of interest" description="Disordered" evidence="1">
    <location>
        <begin position="146"/>
        <end position="279"/>
    </location>
</feature>
<sequence>MIYGQLSSPRHSHSFQDRMLHKLMCSCCIIPLLYFFKREISFFDQTGRTILVSCVCVHMHLLRVVDHGSCSCSFGSFYTRLKDGRCLMPSLPLLSACPRRQQQVYHSQRRAGGRGGDNSRERPKSNFYEYESVAALVRPATALGAPTTALQQQQQQQQQQQLQKSAQSQNNGSQPSSVRSRRGPAIHNSLPKKSQNRPQHPTIESAFPQQKVSRQGPYQQNSGAQMNGHGNPSDFGHRVPPPYHVVHQQQQQQQQQQHHLYQQHQQPLGPQHNKHPAQRAMVHAMAASQNMAHGPGALNSSSLHRLPNQRPGIPPPEFFEPKRRHAPAPPGHGSRVHPGFDNHPPPPQYVNGPPNANMMHFNGGSKNAHHHYPGVHPRQQVTQS</sequence>